<dbReference type="Gene3D" id="3.20.20.70">
    <property type="entry name" value="Aldolase class I"/>
    <property type="match status" value="2"/>
</dbReference>
<keyword evidence="11" id="KW-0479">Metal-binding</keyword>
<dbReference type="PROSITE" id="PS51278">
    <property type="entry name" value="GATASE_TYPE_2"/>
    <property type="match status" value="1"/>
</dbReference>
<dbReference type="Pfam" id="PF07992">
    <property type="entry name" value="Pyr_redox_2"/>
    <property type="match status" value="1"/>
</dbReference>
<evidence type="ECO:0000256" key="13">
    <source>
        <dbReference type="ARBA" id="ARBA00022962"/>
    </source>
</evidence>
<comment type="cofactor">
    <cofactor evidence="3">
        <name>FAD</name>
        <dbReference type="ChEBI" id="CHEBI:57692"/>
    </cofactor>
</comment>
<dbReference type="EMBL" id="JAODUO010000029">
    <property type="protein sequence ID" value="KAK2192476.1"/>
    <property type="molecule type" value="Genomic_DNA"/>
</dbReference>
<evidence type="ECO:0000256" key="4">
    <source>
        <dbReference type="ARBA" id="ARBA00004802"/>
    </source>
</evidence>
<dbReference type="SUPFAM" id="SSF51971">
    <property type="entry name" value="Nucleotide-binding domain"/>
    <property type="match status" value="2"/>
</dbReference>
<dbReference type="Proteomes" id="UP001209878">
    <property type="component" value="Unassembled WGS sequence"/>
</dbReference>
<comment type="pathway">
    <text evidence="5">Nitrogen metabolism.</text>
</comment>
<protein>
    <recommendedName>
        <fullName evidence="19">glutamate synthase (NADH)</fullName>
        <ecNumber evidence="19">1.4.1.14</ecNumber>
    </recommendedName>
</protein>
<dbReference type="SUPFAM" id="SSF69336">
    <property type="entry name" value="Alpha subunit of glutamate synthase, C-terminal domain"/>
    <property type="match status" value="1"/>
</dbReference>
<dbReference type="PANTHER" id="PTHR43100:SF1">
    <property type="entry name" value="GLUTAMATE SYNTHASE [NADPH] SMALL CHAIN"/>
    <property type="match status" value="1"/>
</dbReference>
<evidence type="ECO:0000313" key="23">
    <source>
        <dbReference type="EMBL" id="KAK2192476.1"/>
    </source>
</evidence>
<gene>
    <name evidence="23" type="ORF">NP493_29g02000</name>
</gene>
<dbReference type="FunFam" id="3.20.20.70:FF:000017">
    <property type="entry name" value="Glutamate synthase [NADH], amyloplastic"/>
    <property type="match status" value="1"/>
</dbReference>
<dbReference type="FunFam" id="3.20.20.70:FF:000031">
    <property type="entry name" value="Glutamate synthase 1 [NADH]"/>
    <property type="match status" value="1"/>
</dbReference>
<name>A0AAD9UK97_RIDPI</name>
<keyword evidence="15" id="KW-0408">Iron</keyword>
<dbReference type="GO" id="GO:0046872">
    <property type="term" value="F:metal ion binding"/>
    <property type="evidence" value="ECO:0007669"/>
    <property type="project" value="UniProtKB-KW"/>
</dbReference>
<dbReference type="InterPro" id="IPR002932">
    <property type="entry name" value="Glu_synthdom"/>
</dbReference>
<keyword evidence="8" id="KW-0028">Amino-acid biosynthesis</keyword>
<evidence type="ECO:0000256" key="18">
    <source>
        <dbReference type="ARBA" id="ARBA00023291"/>
    </source>
</evidence>
<comment type="cofactor">
    <cofactor evidence="1">
        <name>FMN</name>
        <dbReference type="ChEBI" id="CHEBI:58210"/>
    </cofactor>
</comment>
<evidence type="ECO:0000256" key="15">
    <source>
        <dbReference type="ARBA" id="ARBA00023004"/>
    </source>
</evidence>
<dbReference type="InterPro" id="IPR006982">
    <property type="entry name" value="Glu_synth_centr_N"/>
</dbReference>
<dbReference type="Pfam" id="PF01645">
    <property type="entry name" value="Glu_synthase"/>
    <property type="match status" value="1"/>
</dbReference>
<dbReference type="SUPFAM" id="SSF56235">
    <property type="entry name" value="N-terminal nucleophile aminohydrolases (Ntn hydrolases)"/>
    <property type="match status" value="1"/>
</dbReference>
<sequence length="1918" mass="211332">MQVFALGGPQGNTGQKSVLVKKPGLLSPCQLWAYFPDLSDPDYETHVAIIHSRFSTNTFPSWERAHPQRLMAHNGEINTLRGNVNLMHAREGVMHSPEYGDDLKKLFPIVEPKLSDSGIVDNVLEFLCFTGQRSLPEAMITMVPEAWQNDVTMTKDKKAFYKWSSFVMEPWDGPALFTFSDGRYVGAVLDRNGLRPSRFYVTKSNVMYMASEVGVVDVPPEEIVQKGRLKPGRMLLVDTKEKIFKRDDILKSEIANLRPIQQWLEEEVLTMDTLYDNHNHGHKLAREDSSAHLTDYRGSVMEEDRRLALFGWNIEAVTLLILPMVQNKKEALGSMGNDTPLACLSRHNPRLFEYFKQLFAQVTNPPIDPFREKIVMSLACPIGPEGNILEPGVAQCRRLWLEQPILSRKDMRVIKATTYRGWKTMVLNTVYDVNDDTEGLVPAIDRVCQEAADAVEAGYTLLVLSDKKAGQNFVPISSVVALGAIHHHLIKKKLRMRVGLIVETGEAREVHDLCVLLGYGADAICPYLVFETLSMLRKEGKLTPFMNDQDIYLSYIAAVARGISKVMAKMGISTLQSYKGAQIFEAVGLHQSVIDKCFVGTASRIGGVTFDVLALEELNRHNFAYDHRYGDNRIVLSPGFYQWRDGGEKHMNDPLTIANIQDAVRSKNYNSYAKFAESAWESTQNCTLRGQMELVFADEPLDISEVEDVSSIVKRFVTGAMSFGSISYEAHSTLAIAMNRIGAKSNTGEGGESPDRYLSKDPMNNTRSAIKQVASGRFGVTSSYVSHCDELQIKMAQGAKPGEGGELPGYKVTKEIAATRHSIPGVGLISPPPHHDIYSIEDIAQLIYDLKAANPVARISVKLVSEVGVGVIASGIAKAKAEHIVISGHDGGTGASSWTGIKNAGLPWELGISETHQTLVMNNLRSRVVLQADGQIRTGRDVIVAALLGADEVGFSTAPLIAMGCTMMRKCHLNTCPVGIATQDPVLRKKFRGTPENVVNFMFMLAEDIRSHMARLGFRTFQEMVGRADRLTSRPTANSEKAKYLDLEGILTCAWKLRSGINIVGGSVAQNFSHEIRLDNVAIEKAKDVLDGKATKVEMALHARNIDRTFGATLSHMISMKYGEAGLPDNSINIQMKGTGGQSFCAFLAHGIYVELEGDANDYVAKALSGGEVVIYPPKDMSADFKSEDNIIVGNVVLYGATSGKAFFRGQTAERFCVRNSGALAVCEGCGDHGCEYMTGGRAVVLGLTGRNFAAGMSGGIAYVLDREKLFDQRCNHESVEVLPVDSATDLNWLRDTLQEFVNKTGSTLTQTLLADWPASAKLFVKIFPYEYQRVLAEAEAEAEESHEDELTNLYDEDTIVSEVVLQTPKDQKHFDMLDDDDMINGAVNVENIEPPVSDIEDLVSDDEDETLDKARGFVKYRRATNQYRPVAARLQDWGEVYNHKGIMKGITKQAARCMDCGVPFCQSENGCPLGNLIPKWNDLVFHNHWKEALQTLLQTNNFPEFTGRCCPAPCEGSCVLAIGDPAVTIKNIENAIIDAAWTNGWMEPDPPTNRTGKTIAIVGSGPSGLAAAAQLNKVGHTVTVYERNDCLGGLLRYGIPSMKLGKDVVQRRVDFMKAEGINFKTNVKVGEDVSAKDLLDQNDALLLCMGSAWARDLPIPGRKLDGIHYAMNFLEKWQRKHAGLAKPTDTFINANDKEVIIIGGGDTGVDCIATSLRQGARNVTTFEILPEPPKERAANNPWPLWPKIMRSDYGHEEAKLKLGKDPRIFSIMSKEFVGDSEGHVCGIRTVLVDWTKDDTGRWVMNEVPDSEKMYPCDIAILAMGFLGPEKAVIESLSLNQDPRSNIETHSGSYATSVMRVYAAGDCRRGQSLVVHAINEGRQAARQIDIDLMGQTSLAAAGGVVQPIREMAKPNGVV</sequence>
<keyword evidence="13" id="KW-0315">Glutamine amidotransferase</keyword>
<dbReference type="InterPro" id="IPR051394">
    <property type="entry name" value="Glutamate_Synthase"/>
</dbReference>
<dbReference type="Gene3D" id="3.50.50.60">
    <property type="entry name" value="FAD/NAD(P)-binding domain"/>
    <property type="match status" value="2"/>
</dbReference>
<dbReference type="PANTHER" id="PTHR43100">
    <property type="entry name" value="GLUTAMATE SYNTHASE [NADPH] SMALL CHAIN"/>
    <property type="match status" value="1"/>
</dbReference>
<keyword evidence="18" id="KW-0003">3Fe-4S</keyword>
<keyword evidence="17" id="KW-0314">Glutamate biosynthesis</keyword>
<evidence type="ECO:0000259" key="22">
    <source>
        <dbReference type="PROSITE" id="PS51278"/>
    </source>
</evidence>
<evidence type="ECO:0000256" key="20">
    <source>
        <dbReference type="ARBA" id="ARBA00048867"/>
    </source>
</evidence>
<dbReference type="NCBIfam" id="NF008730">
    <property type="entry name" value="PRK11750.1"/>
    <property type="match status" value="1"/>
</dbReference>
<dbReference type="Pfam" id="PF01493">
    <property type="entry name" value="GXGXG"/>
    <property type="match status" value="1"/>
</dbReference>
<keyword evidence="9" id="KW-0285">Flavoprotein</keyword>
<evidence type="ECO:0000256" key="7">
    <source>
        <dbReference type="ARBA" id="ARBA00009716"/>
    </source>
</evidence>
<dbReference type="PRINTS" id="PR00419">
    <property type="entry name" value="ADXRDTASE"/>
</dbReference>
<keyword evidence="14" id="KW-0560">Oxidoreductase</keyword>
<dbReference type="InterPro" id="IPR006005">
    <property type="entry name" value="Glut_synth_ssu1"/>
</dbReference>
<dbReference type="InterPro" id="IPR013785">
    <property type="entry name" value="Aldolase_TIM"/>
</dbReference>
<comment type="similarity">
    <text evidence="7">Belongs to the glutamate synthase family.</text>
</comment>
<comment type="pathway">
    <text evidence="4">Energy metabolism; nitrogen metabolism.</text>
</comment>
<reference evidence="23" key="1">
    <citation type="journal article" date="2023" name="Mol. Biol. Evol.">
        <title>Third-Generation Sequencing Reveals the Adaptive Role of the Epigenome in Three Deep-Sea Polychaetes.</title>
        <authorList>
            <person name="Perez M."/>
            <person name="Aroh O."/>
            <person name="Sun Y."/>
            <person name="Lan Y."/>
            <person name="Juniper S.K."/>
            <person name="Young C.R."/>
            <person name="Angers B."/>
            <person name="Qian P.Y."/>
        </authorList>
    </citation>
    <scope>NUCLEOTIDE SEQUENCE</scope>
    <source>
        <strain evidence="23">R07B-5</strain>
    </source>
</reference>
<evidence type="ECO:0000256" key="12">
    <source>
        <dbReference type="ARBA" id="ARBA00022827"/>
    </source>
</evidence>
<dbReference type="SUPFAM" id="SSF51395">
    <property type="entry name" value="FMN-linked oxidoreductases"/>
    <property type="match status" value="1"/>
</dbReference>
<evidence type="ECO:0000256" key="16">
    <source>
        <dbReference type="ARBA" id="ARBA00023014"/>
    </source>
</evidence>
<evidence type="ECO:0000256" key="8">
    <source>
        <dbReference type="ARBA" id="ARBA00022605"/>
    </source>
</evidence>
<evidence type="ECO:0000256" key="9">
    <source>
        <dbReference type="ARBA" id="ARBA00022630"/>
    </source>
</evidence>
<dbReference type="InterPro" id="IPR036188">
    <property type="entry name" value="FAD/NAD-bd_sf"/>
</dbReference>
<dbReference type="GO" id="GO:0051538">
    <property type="term" value="F:3 iron, 4 sulfur cluster binding"/>
    <property type="evidence" value="ECO:0007669"/>
    <property type="project" value="UniProtKB-KW"/>
</dbReference>
<dbReference type="InterPro" id="IPR028261">
    <property type="entry name" value="DPD_II"/>
</dbReference>
<dbReference type="Pfam" id="PF14691">
    <property type="entry name" value="Fer4_20"/>
    <property type="match status" value="1"/>
</dbReference>
<evidence type="ECO:0000256" key="3">
    <source>
        <dbReference type="ARBA" id="ARBA00001974"/>
    </source>
</evidence>
<proteinExistence type="inferred from homology"/>
<dbReference type="CDD" id="cd00982">
    <property type="entry name" value="gltB_C"/>
    <property type="match status" value="1"/>
</dbReference>
<evidence type="ECO:0000256" key="11">
    <source>
        <dbReference type="ARBA" id="ARBA00022723"/>
    </source>
</evidence>
<evidence type="ECO:0000313" key="24">
    <source>
        <dbReference type="Proteomes" id="UP001209878"/>
    </source>
</evidence>
<comment type="catalytic activity">
    <reaction evidence="20">
        <text>2 L-glutamate + NAD(+) = L-glutamine + 2-oxoglutarate + NADH + H(+)</text>
        <dbReference type="Rhea" id="RHEA:13753"/>
        <dbReference type="ChEBI" id="CHEBI:15378"/>
        <dbReference type="ChEBI" id="CHEBI:16810"/>
        <dbReference type="ChEBI" id="CHEBI:29985"/>
        <dbReference type="ChEBI" id="CHEBI:57540"/>
        <dbReference type="ChEBI" id="CHEBI:57945"/>
        <dbReference type="ChEBI" id="CHEBI:58359"/>
        <dbReference type="EC" id="1.4.1.14"/>
    </reaction>
</comment>
<comment type="caution">
    <text evidence="23">The sequence shown here is derived from an EMBL/GenBank/DDBJ whole genome shotgun (WGS) entry which is preliminary data.</text>
</comment>
<dbReference type="InterPro" id="IPR023753">
    <property type="entry name" value="FAD/NAD-binding_dom"/>
</dbReference>
<comment type="pathway">
    <text evidence="6">Amino-acid biosynthesis; L-glutamate biosynthesis via GLT pathway; L-glutamate from 2-oxoglutarate and L-glutamine (NAD(+) route): step 1/1.</text>
</comment>
<keyword evidence="10" id="KW-0288">FMN</keyword>
<dbReference type="NCBIfam" id="TIGR01317">
    <property type="entry name" value="GOGAT_sm_gam"/>
    <property type="match status" value="1"/>
</dbReference>
<evidence type="ECO:0000256" key="19">
    <source>
        <dbReference type="ARBA" id="ARBA00024383"/>
    </source>
</evidence>
<comment type="cofactor">
    <cofactor evidence="2">
        <name>[3Fe-4S] cluster</name>
        <dbReference type="ChEBI" id="CHEBI:21137"/>
    </cofactor>
</comment>
<evidence type="ECO:0000256" key="6">
    <source>
        <dbReference type="ARBA" id="ARBA00004944"/>
    </source>
</evidence>
<evidence type="ECO:0000256" key="10">
    <source>
        <dbReference type="ARBA" id="ARBA00022643"/>
    </source>
</evidence>
<evidence type="ECO:0000256" key="2">
    <source>
        <dbReference type="ARBA" id="ARBA00001927"/>
    </source>
</evidence>
<evidence type="ECO:0000256" key="1">
    <source>
        <dbReference type="ARBA" id="ARBA00001917"/>
    </source>
</evidence>
<keyword evidence="24" id="KW-1185">Reference proteome</keyword>
<dbReference type="Pfam" id="PF00310">
    <property type="entry name" value="GATase_2"/>
    <property type="match status" value="1"/>
</dbReference>
<feature type="region of interest" description="Disordered" evidence="21">
    <location>
        <begin position="744"/>
        <end position="763"/>
    </location>
</feature>
<dbReference type="InterPro" id="IPR029055">
    <property type="entry name" value="Ntn_hydrolases_N"/>
</dbReference>
<keyword evidence="16" id="KW-0411">Iron-sulfur</keyword>
<dbReference type="GO" id="GO:0019676">
    <property type="term" value="P:ammonia assimilation cycle"/>
    <property type="evidence" value="ECO:0007669"/>
    <property type="project" value="UniProtKB-ARBA"/>
</dbReference>
<keyword evidence="12" id="KW-0274">FAD</keyword>
<dbReference type="FunFam" id="2.160.20.60:FF:000001">
    <property type="entry name" value="Glutamate synthase, large subunit"/>
    <property type="match status" value="1"/>
</dbReference>
<dbReference type="GO" id="GO:0016639">
    <property type="term" value="F:oxidoreductase activity, acting on the CH-NH2 group of donors, NAD or NADP as acceptor"/>
    <property type="evidence" value="ECO:0007669"/>
    <property type="project" value="InterPro"/>
</dbReference>
<accession>A0AAD9UK97</accession>
<dbReference type="SUPFAM" id="SSF46548">
    <property type="entry name" value="alpha-helical ferredoxin"/>
    <property type="match status" value="1"/>
</dbReference>
<feature type="domain" description="Glutamine amidotransferase type-2" evidence="22">
    <location>
        <begin position="1"/>
        <end position="240"/>
    </location>
</feature>
<dbReference type="Gene3D" id="3.60.20.10">
    <property type="entry name" value="Glutamine Phosphoribosylpyrophosphate, subunit 1, domain 1"/>
    <property type="match status" value="1"/>
</dbReference>
<dbReference type="Gene3D" id="2.160.20.60">
    <property type="entry name" value="Glutamate synthase, alpha subunit, C-terminal domain"/>
    <property type="match status" value="1"/>
</dbReference>
<dbReference type="Gene3D" id="1.10.1060.10">
    <property type="entry name" value="Alpha-helical ferredoxin"/>
    <property type="match status" value="1"/>
</dbReference>
<dbReference type="InterPro" id="IPR036485">
    <property type="entry name" value="Glu_synth_asu_C_sf"/>
</dbReference>
<dbReference type="EC" id="1.4.1.14" evidence="19"/>
<dbReference type="Pfam" id="PF04898">
    <property type="entry name" value="Glu_syn_central"/>
    <property type="match status" value="1"/>
</dbReference>
<evidence type="ECO:0000256" key="5">
    <source>
        <dbReference type="ARBA" id="ARBA00004909"/>
    </source>
</evidence>
<dbReference type="CDD" id="cd02808">
    <property type="entry name" value="GltS_FMN"/>
    <property type="match status" value="1"/>
</dbReference>
<dbReference type="Gene3D" id="3.40.50.720">
    <property type="entry name" value="NAD(P)-binding Rossmann-like Domain"/>
    <property type="match status" value="1"/>
</dbReference>
<dbReference type="InterPro" id="IPR002489">
    <property type="entry name" value="Glu_synth_asu_C"/>
</dbReference>
<dbReference type="InterPro" id="IPR009051">
    <property type="entry name" value="Helical_ferredxn"/>
</dbReference>
<dbReference type="GO" id="GO:0016040">
    <property type="term" value="F:glutamate synthase (NADH) activity"/>
    <property type="evidence" value="ECO:0007669"/>
    <property type="project" value="UniProtKB-EC"/>
</dbReference>
<dbReference type="GO" id="GO:0006537">
    <property type="term" value="P:glutamate biosynthetic process"/>
    <property type="evidence" value="ECO:0007669"/>
    <property type="project" value="UniProtKB-KW"/>
</dbReference>
<evidence type="ECO:0000256" key="17">
    <source>
        <dbReference type="ARBA" id="ARBA00023164"/>
    </source>
</evidence>
<evidence type="ECO:0000256" key="21">
    <source>
        <dbReference type="SAM" id="MobiDB-lite"/>
    </source>
</evidence>
<dbReference type="CDD" id="cd00713">
    <property type="entry name" value="GltS"/>
    <property type="match status" value="1"/>
</dbReference>
<dbReference type="InterPro" id="IPR017932">
    <property type="entry name" value="GATase_2_dom"/>
</dbReference>
<organism evidence="23 24">
    <name type="scientific">Ridgeia piscesae</name>
    <name type="common">Tubeworm</name>
    <dbReference type="NCBI Taxonomy" id="27915"/>
    <lineage>
        <taxon>Eukaryota</taxon>
        <taxon>Metazoa</taxon>
        <taxon>Spiralia</taxon>
        <taxon>Lophotrochozoa</taxon>
        <taxon>Annelida</taxon>
        <taxon>Polychaeta</taxon>
        <taxon>Sedentaria</taxon>
        <taxon>Canalipalpata</taxon>
        <taxon>Sabellida</taxon>
        <taxon>Siboglinidae</taxon>
        <taxon>Ridgeia</taxon>
    </lineage>
</organism>
<evidence type="ECO:0000256" key="14">
    <source>
        <dbReference type="ARBA" id="ARBA00023002"/>
    </source>
</evidence>